<dbReference type="EMBL" id="CP028104">
    <property type="protein sequence ID" value="AVQ32642.1"/>
    <property type="molecule type" value="Genomic_DNA"/>
</dbReference>
<evidence type="ECO:0000313" key="1">
    <source>
        <dbReference type="EMBL" id="AVQ32642.1"/>
    </source>
</evidence>
<gene>
    <name evidence="1" type="ORF">C4N18_15455</name>
</gene>
<keyword evidence="1" id="KW-0614">Plasmid</keyword>
<protein>
    <submittedName>
        <fullName evidence="1">Uncharacterized protein</fullName>
    </submittedName>
</protein>
<proteinExistence type="predicted"/>
<organism evidence="1 2">
    <name type="scientific">Fusobacterium varium ATCC 27725</name>
    <dbReference type="NCBI Taxonomy" id="469618"/>
    <lineage>
        <taxon>Bacteria</taxon>
        <taxon>Fusobacteriati</taxon>
        <taxon>Fusobacteriota</taxon>
        <taxon>Fusobacteriia</taxon>
        <taxon>Fusobacteriales</taxon>
        <taxon>Fusobacteriaceae</taxon>
        <taxon>Fusobacterium</taxon>
    </lineage>
</organism>
<dbReference type="RefSeq" id="WP_005950070.1">
    <property type="nucleotide sequence ID" value="NZ_GL987998.1"/>
</dbReference>
<name>A0ABM6U8A2_FUSVA</name>
<keyword evidence="2" id="KW-1185">Reference proteome</keyword>
<accession>A0ABM6U8A2</accession>
<sequence length="167" mass="18542">MALPTGTIDMASVNKELQKPYNSYITLNDPLVRQIAGRPSGTISMADLRGKSYGTVVQFTGLGRGIRIYGYYQDIVGNCNPRRIEGVDASINGFYTSDEAKDYCYLTFDDRDGNKFYGRTILVNNQQKFLLKYGGDPMASRASCRIHSTWLKNVLKAGGTATVIFLK</sequence>
<geneLocation type="plasmid" evidence="2">
    <name>pfvar_27725</name>
</geneLocation>
<dbReference type="Proteomes" id="UP000241238">
    <property type="component" value="Plasmid pFvar_27725"/>
</dbReference>
<reference evidence="2" key="1">
    <citation type="journal article" date="2018" name="MSphere">
        <title>Fusobacterium Genomics Using MinION and Illumina Sequencing Enables Genome Completion and Correction.</title>
        <authorList>
            <person name="Todd S.M."/>
            <person name="Settlage R.E."/>
            <person name="Lahmers K.K."/>
            <person name="Slade D.J."/>
        </authorList>
    </citation>
    <scope>NUCLEOTIDE SEQUENCE [LARGE SCALE GENOMIC DNA]</scope>
    <source>
        <strain evidence="2">ATCC 27725</strain>
    </source>
</reference>
<evidence type="ECO:0000313" key="2">
    <source>
        <dbReference type="Proteomes" id="UP000241238"/>
    </source>
</evidence>